<evidence type="ECO:0000313" key="3">
    <source>
        <dbReference type="Proteomes" id="UP000324222"/>
    </source>
</evidence>
<gene>
    <name evidence="2" type="ORF">E2C01_030354</name>
</gene>
<dbReference type="AlphaFoldDB" id="A0A5B7EU14"/>
<evidence type="ECO:0000256" key="1">
    <source>
        <dbReference type="SAM" id="MobiDB-lite"/>
    </source>
</evidence>
<sequence length="71" mass="8548">MKWRGEGPHHTLCWSRCNYQLSVSHETARRHRRVWCHMLSSHMCTEQCRRGTTPRPKPEVDSEPHYHTTLH</sequence>
<proteinExistence type="predicted"/>
<name>A0A5B7EU14_PORTR</name>
<dbReference type="EMBL" id="VSRR010003628">
    <property type="protein sequence ID" value="MPC36885.1"/>
    <property type="molecule type" value="Genomic_DNA"/>
</dbReference>
<feature type="compositionally biased region" description="Basic and acidic residues" evidence="1">
    <location>
        <begin position="56"/>
        <end position="71"/>
    </location>
</feature>
<dbReference type="Proteomes" id="UP000324222">
    <property type="component" value="Unassembled WGS sequence"/>
</dbReference>
<evidence type="ECO:0000313" key="2">
    <source>
        <dbReference type="EMBL" id="MPC36885.1"/>
    </source>
</evidence>
<comment type="caution">
    <text evidence="2">The sequence shown here is derived from an EMBL/GenBank/DDBJ whole genome shotgun (WGS) entry which is preliminary data.</text>
</comment>
<accession>A0A5B7EU14</accession>
<feature type="region of interest" description="Disordered" evidence="1">
    <location>
        <begin position="47"/>
        <end position="71"/>
    </location>
</feature>
<organism evidence="2 3">
    <name type="scientific">Portunus trituberculatus</name>
    <name type="common">Swimming crab</name>
    <name type="synonym">Neptunus trituberculatus</name>
    <dbReference type="NCBI Taxonomy" id="210409"/>
    <lineage>
        <taxon>Eukaryota</taxon>
        <taxon>Metazoa</taxon>
        <taxon>Ecdysozoa</taxon>
        <taxon>Arthropoda</taxon>
        <taxon>Crustacea</taxon>
        <taxon>Multicrustacea</taxon>
        <taxon>Malacostraca</taxon>
        <taxon>Eumalacostraca</taxon>
        <taxon>Eucarida</taxon>
        <taxon>Decapoda</taxon>
        <taxon>Pleocyemata</taxon>
        <taxon>Brachyura</taxon>
        <taxon>Eubrachyura</taxon>
        <taxon>Portunoidea</taxon>
        <taxon>Portunidae</taxon>
        <taxon>Portuninae</taxon>
        <taxon>Portunus</taxon>
    </lineage>
</organism>
<keyword evidence="3" id="KW-1185">Reference proteome</keyword>
<reference evidence="2 3" key="1">
    <citation type="submission" date="2019-05" db="EMBL/GenBank/DDBJ databases">
        <title>Another draft genome of Portunus trituberculatus and its Hox gene families provides insights of decapod evolution.</title>
        <authorList>
            <person name="Jeong J.-H."/>
            <person name="Song I."/>
            <person name="Kim S."/>
            <person name="Choi T."/>
            <person name="Kim D."/>
            <person name="Ryu S."/>
            <person name="Kim W."/>
        </authorList>
    </citation>
    <scope>NUCLEOTIDE SEQUENCE [LARGE SCALE GENOMIC DNA]</scope>
    <source>
        <tissue evidence="2">Muscle</tissue>
    </source>
</reference>
<protein>
    <submittedName>
        <fullName evidence="2">Uncharacterized protein</fullName>
    </submittedName>
</protein>